<dbReference type="Gene3D" id="3.30.160.250">
    <property type="match status" value="1"/>
</dbReference>
<gene>
    <name evidence="1" type="primary">hicB</name>
    <name evidence="1" type="ORF">LMG28138_01886</name>
</gene>
<dbReference type="EMBL" id="CADIKM010000006">
    <property type="protein sequence ID" value="CAB3784828.1"/>
    <property type="molecule type" value="Genomic_DNA"/>
</dbReference>
<evidence type="ECO:0000313" key="2">
    <source>
        <dbReference type="Proteomes" id="UP000494115"/>
    </source>
</evidence>
<dbReference type="AlphaFoldDB" id="A0A6S7B1K2"/>
<dbReference type="RefSeq" id="WP_175104478.1">
    <property type="nucleotide sequence ID" value="NZ_CADIKM010000006.1"/>
</dbReference>
<dbReference type="InterPro" id="IPR035069">
    <property type="entry name" value="TTHA1013/TTHA0281-like"/>
</dbReference>
<proteinExistence type="predicted"/>
<reference evidence="1 2" key="1">
    <citation type="submission" date="2020-04" db="EMBL/GenBank/DDBJ databases">
        <authorList>
            <person name="De Canck E."/>
        </authorList>
    </citation>
    <scope>NUCLEOTIDE SEQUENCE [LARGE SCALE GENOMIC DNA]</scope>
    <source>
        <strain evidence="1 2">LMG 28138</strain>
    </source>
</reference>
<dbReference type="SUPFAM" id="SSF143100">
    <property type="entry name" value="TTHA1013/TTHA0281-like"/>
    <property type="match status" value="1"/>
</dbReference>
<organism evidence="1 2">
    <name type="scientific">Pararobbsia alpina</name>
    <dbReference type="NCBI Taxonomy" id="621374"/>
    <lineage>
        <taxon>Bacteria</taxon>
        <taxon>Pseudomonadati</taxon>
        <taxon>Pseudomonadota</taxon>
        <taxon>Betaproteobacteria</taxon>
        <taxon>Burkholderiales</taxon>
        <taxon>Burkholderiaceae</taxon>
        <taxon>Pararobbsia</taxon>
    </lineage>
</organism>
<name>A0A6S7B1K2_9BURK</name>
<evidence type="ECO:0000313" key="1">
    <source>
        <dbReference type="EMBL" id="CAB3784828.1"/>
    </source>
</evidence>
<protein>
    <submittedName>
        <fullName evidence="1">Antitoxin HicB</fullName>
    </submittedName>
</protein>
<keyword evidence="2" id="KW-1185">Reference proteome</keyword>
<sequence>MYAYPIALTPDDNGTLLVQFPDIPEAITVAESEEDVARFALEALESAFDIYFDSRREIPLPSKPKRGQRTIALSALVTSKVLLANEMVRQGVRKAEMARRLNAHMPQVDRLLDPRHSSKIDAIETAFWTLGKRLEISIS</sequence>
<accession>A0A6S7B1K2</accession>
<dbReference type="Proteomes" id="UP000494115">
    <property type="component" value="Unassembled WGS sequence"/>
</dbReference>